<comment type="caution">
    <text evidence="3">The sequence shown here is derived from an EMBL/GenBank/DDBJ whole genome shotgun (WGS) entry which is preliminary data.</text>
</comment>
<sequence>MKSLLQLQEEREVDEELKQYSEEDEEGSVVSKSTMSMVSVKRQKLESSASSIVSSANSKAANMEARLLRYLKQNMGRVTVKSVLQQFNITAKNEDFMIIQSVIQKTCTMSSEMRDGKKVKYITCKREYFNS</sequence>
<dbReference type="KEGG" id="bdw:94337210"/>
<gene>
    <name evidence="3" type="ORF">BdWA1_002913</name>
    <name evidence="2" type="ORF">BdWA1_003938</name>
</gene>
<organism evidence="3 4">
    <name type="scientific">Babesia duncani</name>
    <dbReference type="NCBI Taxonomy" id="323732"/>
    <lineage>
        <taxon>Eukaryota</taxon>
        <taxon>Sar</taxon>
        <taxon>Alveolata</taxon>
        <taxon>Apicomplexa</taxon>
        <taxon>Aconoidasida</taxon>
        <taxon>Piroplasmida</taxon>
        <taxon>Babesiidae</taxon>
        <taxon>Babesia</taxon>
    </lineage>
</organism>
<evidence type="ECO:0000313" key="4">
    <source>
        <dbReference type="Proteomes" id="UP001214638"/>
    </source>
</evidence>
<dbReference type="Proteomes" id="UP001214638">
    <property type="component" value="Unassembled WGS sequence"/>
</dbReference>
<dbReference type="RefSeq" id="XP_067802083.1">
    <property type="nucleotide sequence ID" value="XM_067947932.1"/>
</dbReference>
<dbReference type="GeneID" id="94337210"/>
<dbReference type="AlphaFoldDB" id="A0AAD9PIB2"/>
<evidence type="ECO:0000256" key="1">
    <source>
        <dbReference type="SAM" id="MobiDB-lite"/>
    </source>
</evidence>
<evidence type="ECO:0000313" key="3">
    <source>
        <dbReference type="EMBL" id="KAK2195240.1"/>
    </source>
</evidence>
<protein>
    <submittedName>
        <fullName evidence="3">Uncharacterized protein</fullName>
    </submittedName>
</protein>
<evidence type="ECO:0000313" key="2">
    <source>
        <dbReference type="EMBL" id="KAK2194600.1"/>
    </source>
</evidence>
<reference evidence="3" key="1">
    <citation type="journal article" date="2023" name="Nat. Microbiol.">
        <title>Babesia duncani multi-omics identifies virulence factors and drug targets.</title>
        <authorList>
            <person name="Singh P."/>
            <person name="Lonardi S."/>
            <person name="Liang Q."/>
            <person name="Vydyam P."/>
            <person name="Khabirova E."/>
            <person name="Fang T."/>
            <person name="Gihaz S."/>
            <person name="Thekkiniath J."/>
            <person name="Munshi M."/>
            <person name="Abel S."/>
            <person name="Ciampossin L."/>
            <person name="Batugedara G."/>
            <person name="Gupta M."/>
            <person name="Lu X.M."/>
            <person name="Lenz T."/>
            <person name="Chakravarty S."/>
            <person name="Cornillot E."/>
            <person name="Hu Y."/>
            <person name="Ma W."/>
            <person name="Gonzalez L.M."/>
            <person name="Sanchez S."/>
            <person name="Estrada K."/>
            <person name="Sanchez-Flores A."/>
            <person name="Montero E."/>
            <person name="Harb O.S."/>
            <person name="Le Roch K.G."/>
            <person name="Mamoun C.B."/>
        </authorList>
    </citation>
    <scope>NUCLEOTIDE SEQUENCE</scope>
    <source>
        <strain evidence="3">WA1</strain>
    </source>
</reference>
<feature type="region of interest" description="Disordered" evidence="1">
    <location>
        <begin position="1"/>
        <end position="34"/>
    </location>
</feature>
<name>A0AAD9PIB2_9APIC</name>
<dbReference type="EMBL" id="JALLKP010000079">
    <property type="protein sequence ID" value="KAK2194600.1"/>
    <property type="molecule type" value="Genomic_DNA"/>
</dbReference>
<dbReference type="EMBL" id="JALLKP010000004">
    <property type="protein sequence ID" value="KAK2195240.1"/>
    <property type="molecule type" value="Genomic_DNA"/>
</dbReference>
<accession>A0AAD9PIB2</accession>
<keyword evidence="4" id="KW-1185">Reference proteome</keyword>
<proteinExistence type="predicted"/>